<dbReference type="InParanoid" id="A0A251TIS3"/>
<gene>
    <name evidence="2" type="ORF">HannXRQ_Chr10g0287971</name>
    <name evidence="1" type="ORF">HanXRQr2_Chr10g0428861</name>
</gene>
<dbReference type="Proteomes" id="UP000215914">
    <property type="component" value="Chromosome 10"/>
</dbReference>
<reference evidence="2" key="2">
    <citation type="submission" date="2017-02" db="EMBL/GenBank/DDBJ databases">
        <title>Sunflower complete genome.</title>
        <authorList>
            <person name="Langlade N."/>
            <person name="Munos S."/>
        </authorList>
    </citation>
    <scope>NUCLEOTIDE SEQUENCE [LARGE SCALE GENOMIC DNA]</scope>
    <source>
        <tissue evidence="2">Leaves</tissue>
    </source>
</reference>
<dbReference type="EMBL" id="CM007899">
    <property type="protein sequence ID" value="OTG10476.1"/>
    <property type="molecule type" value="Genomic_DNA"/>
</dbReference>
<reference evidence="1 3" key="1">
    <citation type="journal article" date="2017" name="Nature">
        <title>The sunflower genome provides insights into oil metabolism, flowering and Asterid evolution.</title>
        <authorList>
            <person name="Badouin H."/>
            <person name="Gouzy J."/>
            <person name="Grassa C.J."/>
            <person name="Murat F."/>
            <person name="Staton S.E."/>
            <person name="Cottret L."/>
            <person name="Lelandais-Briere C."/>
            <person name="Owens G.L."/>
            <person name="Carrere S."/>
            <person name="Mayjonade B."/>
            <person name="Legrand L."/>
            <person name="Gill N."/>
            <person name="Kane N.C."/>
            <person name="Bowers J.E."/>
            <person name="Hubner S."/>
            <person name="Bellec A."/>
            <person name="Berard A."/>
            <person name="Berges H."/>
            <person name="Blanchet N."/>
            <person name="Boniface M.C."/>
            <person name="Brunel D."/>
            <person name="Catrice O."/>
            <person name="Chaidir N."/>
            <person name="Claudel C."/>
            <person name="Donnadieu C."/>
            <person name="Faraut T."/>
            <person name="Fievet G."/>
            <person name="Helmstetter N."/>
            <person name="King M."/>
            <person name="Knapp S.J."/>
            <person name="Lai Z."/>
            <person name="Le Paslier M.C."/>
            <person name="Lippi Y."/>
            <person name="Lorenzon L."/>
            <person name="Mandel J.R."/>
            <person name="Marage G."/>
            <person name="Marchand G."/>
            <person name="Marquand E."/>
            <person name="Bret-Mestries E."/>
            <person name="Morien E."/>
            <person name="Nambeesan S."/>
            <person name="Nguyen T."/>
            <person name="Pegot-Espagnet P."/>
            <person name="Pouilly N."/>
            <person name="Raftis F."/>
            <person name="Sallet E."/>
            <person name="Schiex T."/>
            <person name="Thomas J."/>
            <person name="Vandecasteele C."/>
            <person name="Vares D."/>
            <person name="Vear F."/>
            <person name="Vautrin S."/>
            <person name="Crespi M."/>
            <person name="Mangin B."/>
            <person name="Burke J.M."/>
            <person name="Salse J."/>
            <person name="Munos S."/>
            <person name="Vincourt P."/>
            <person name="Rieseberg L.H."/>
            <person name="Langlade N.B."/>
        </authorList>
    </citation>
    <scope>NUCLEOTIDE SEQUENCE [LARGE SCALE GENOMIC DNA]</scope>
    <source>
        <strain evidence="3">cv. SF193</strain>
        <tissue evidence="1">Leaves</tissue>
    </source>
</reference>
<keyword evidence="3" id="KW-1185">Reference proteome</keyword>
<accession>A0A251TIS3</accession>
<evidence type="ECO:0000313" key="3">
    <source>
        <dbReference type="Proteomes" id="UP000215914"/>
    </source>
</evidence>
<reference evidence="1" key="3">
    <citation type="submission" date="2020-06" db="EMBL/GenBank/DDBJ databases">
        <title>Helianthus annuus Genome sequencing and assembly Release 2.</title>
        <authorList>
            <person name="Gouzy J."/>
            <person name="Langlade N."/>
            <person name="Munos S."/>
        </authorList>
    </citation>
    <scope>NUCLEOTIDE SEQUENCE</scope>
    <source>
        <tissue evidence="1">Leaves</tissue>
    </source>
</reference>
<evidence type="ECO:0000313" key="1">
    <source>
        <dbReference type="EMBL" id="KAF5785454.1"/>
    </source>
</evidence>
<dbReference type="EMBL" id="MNCJ02000325">
    <property type="protein sequence ID" value="KAF5785454.1"/>
    <property type="molecule type" value="Genomic_DNA"/>
</dbReference>
<proteinExistence type="predicted"/>
<organism evidence="2 3">
    <name type="scientific">Helianthus annuus</name>
    <name type="common">Common sunflower</name>
    <dbReference type="NCBI Taxonomy" id="4232"/>
    <lineage>
        <taxon>Eukaryota</taxon>
        <taxon>Viridiplantae</taxon>
        <taxon>Streptophyta</taxon>
        <taxon>Embryophyta</taxon>
        <taxon>Tracheophyta</taxon>
        <taxon>Spermatophyta</taxon>
        <taxon>Magnoliopsida</taxon>
        <taxon>eudicotyledons</taxon>
        <taxon>Gunneridae</taxon>
        <taxon>Pentapetalae</taxon>
        <taxon>asterids</taxon>
        <taxon>campanulids</taxon>
        <taxon>Asterales</taxon>
        <taxon>Asteraceae</taxon>
        <taxon>Asteroideae</taxon>
        <taxon>Heliantheae alliance</taxon>
        <taxon>Heliantheae</taxon>
        <taxon>Helianthus</taxon>
    </lineage>
</organism>
<dbReference type="Gramene" id="mRNA:HanXRQr2_Chr10g0428861">
    <property type="protein sequence ID" value="mRNA:HanXRQr2_Chr10g0428861"/>
    <property type="gene ID" value="HanXRQr2_Chr10g0428861"/>
</dbReference>
<name>A0A251TIS3_HELAN</name>
<sequence length="71" mass="8129">MNLSRSDTRLTGLTARLPGSCGWKMVAMTQRSTVWWPVLPFEVEGTGQILTQFHGKIYLNFQLVCSRSRLR</sequence>
<dbReference type="AlphaFoldDB" id="A0A251TIS3"/>
<protein>
    <submittedName>
        <fullName evidence="2">Uncharacterized protein</fullName>
    </submittedName>
</protein>
<evidence type="ECO:0000313" key="2">
    <source>
        <dbReference type="EMBL" id="OTG10476.1"/>
    </source>
</evidence>